<evidence type="ECO:0000313" key="2">
    <source>
        <dbReference type="EMBL" id="PIP46548.1"/>
    </source>
</evidence>
<evidence type="ECO:0000256" key="1">
    <source>
        <dbReference type="SAM" id="Phobius"/>
    </source>
</evidence>
<keyword evidence="1" id="KW-1133">Transmembrane helix</keyword>
<proteinExistence type="predicted"/>
<dbReference type="AlphaFoldDB" id="A0A2H0APK8"/>
<protein>
    <submittedName>
        <fullName evidence="2">Ligand-binding protein SH3</fullName>
    </submittedName>
</protein>
<name>A0A2H0APK8_9BACT</name>
<dbReference type="InterPro" id="IPR009577">
    <property type="entry name" value="Sm_multidrug_ex"/>
</dbReference>
<dbReference type="Proteomes" id="UP000230007">
    <property type="component" value="Unassembled WGS sequence"/>
</dbReference>
<sequence>MNLTPELITFLVSTLPVSELRGAIPLAIGVYNLSPITAFIYATAGNIISVSLLLWLLEPLSNYLSHHFYFLNRFFAWLFEKTRRRHNHHFEIWGSLALIAFVAIPLPMTGGWSGAVAAFVFGIPFKEALPLIITGIIIAGFIVTLASMGILAIQYQL</sequence>
<dbReference type="PANTHER" id="PTHR36007">
    <property type="entry name" value="TRANSPORT PROTEIN-RELATED"/>
    <property type="match status" value="1"/>
</dbReference>
<dbReference type="PANTHER" id="PTHR36007:SF2">
    <property type="entry name" value="TRANSPORT PROTEIN-RELATED"/>
    <property type="match status" value="1"/>
</dbReference>
<accession>A0A2H0APK8</accession>
<organism evidence="2 3">
    <name type="scientific">Candidatus Colwellbacteria bacterium CG23_combo_of_CG06-09_8_20_14_all_42_19</name>
    <dbReference type="NCBI Taxonomy" id="1974541"/>
    <lineage>
        <taxon>Bacteria</taxon>
        <taxon>Candidatus Colwelliibacteriota</taxon>
    </lineage>
</organism>
<keyword evidence="1" id="KW-0472">Membrane</keyword>
<feature type="transmembrane region" description="Helical" evidence="1">
    <location>
        <begin position="128"/>
        <end position="153"/>
    </location>
</feature>
<comment type="caution">
    <text evidence="2">The sequence shown here is derived from an EMBL/GenBank/DDBJ whole genome shotgun (WGS) entry which is preliminary data.</text>
</comment>
<feature type="transmembrane region" description="Helical" evidence="1">
    <location>
        <begin position="90"/>
        <end position="108"/>
    </location>
</feature>
<reference evidence="2 3" key="1">
    <citation type="submission" date="2017-09" db="EMBL/GenBank/DDBJ databases">
        <title>Depth-based differentiation of microbial function through sediment-hosted aquifers and enrichment of novel symbionts in the deep terrestrial subsurface.</title>
        <authorList>
            <person name="Probst A.J."/>
            <person name="Ladd B."/>
            <person name="Jarett J.K."/>
            <person name="Geller-Mcgrath D.E."/>
            <person name="Sieber C.M."/>
            <person name="Emerson J.B."/>
            <person name="Anantharaman K."/>
            <person name="Thomas B.C."/>
            <person name="Malmstrom R."/>
            <person name="Stieglmeier M."/>
            <person name="Klingl A."/>
            <person name="Woyke T."/>
            <person name="Ryan C.M."/>
            <person name="Banfield J.F."/>
        </authorList>
    </citation>
    <scope>NUCLEOTIDE SEQUENCE [LARGE SCALE GENOMIC DNA]</scope>
    <source>
        <strain evidence="2">CG23_combo_of_CG06-09_8_20_14_all_42_19</strain>
    </source>
</reference>
<dbReference type="Pfam" id="PF06695">
    <property type="entry name" value="Sm_multidrug_ex"/>
    <property type="match status" value="1"/>
</dbReference>
<feature type="transmembrane region" description="Helical" evidence="1">
    <location>
        <begin position="38"/>
        <end position="57"/>
    </location>
</feature>
<evidence type="ECO:0000313" key="3">
    <source>
        <dbReference type="Proteomes" id="UP000230007"/>
    </source>
</evidence>
<dbReference type="EMBL" id="PCSK01000008">
    <property type="protein sequence ID" value="PIP46548.1"/>
    <property type="molecule type" value="Genomic_DNA"/>
</dbReference>
<gene>
    <name evidence="2" type="ORF">COX15_00365</name>
</gene>
<keyword evidence="1" id="KW-0812">Transmembrane</keyword>